<sequence length="43" mass="4840">TEKQSSPRGGSERGMVNGIHHVTHYTGSDFDCRAFFEKNSLKK</sequence>
<gene>
    <name evidence="1" type="ORF">S03H2_05849</name>
</gene>
<evidence type="ECO:0000313" key="1">
    <source>
        <dbReference type="EMBL" id="GAH28791.1"/>
    </source>
</evidence>
<reference evidence="1" key="1">
    <citation type="journal article" date="2014" name="Front. Microbiol.">
        <title>High frequency of phylogenetically diverse reductive dehalogenase-homologous genes in deep subseafloor sedimentary metagenomes.</title>
        <authorList>
            <person name="Kawai M."/>
            <person name="Futagami T."/>
            <person name="Toyoda A."/>
            <person name="Takaki Y."/>
            <person name="Nishi S."/>
            <person name="Hori S."/>
            <person name="Arai W."/>
            <person name="Tsubouchi T."/>
            <person name="Morono Y."/>
            <person name="Uchiyama I."/>
            <person name="Ito T."/>
            <person name="Fujiyama A."/>
            <person name="Inagaki F."/>
            <person name="Takami H."/>
        </authorList>
    </citation>
    <scope>NUCLEOTIDE SEQUENCE</scope>
    <source>
        <strain evidence="1">Expedition CK06-06</strain>
    </source>
</reference>
<accession>X1E693</accession>
<proteinExistence type="predicted"/>
<protein>
    <submittedName>
        <fullName evidence="1">Uncharacterized protein</fullName>
    </submittedName>
</protein>
<dbReference type="AlphaFoldDB" id="X1E693"/>
<dbReference type="EMBL" id="BARU01002485">
    <property type="protein sequence ID" value="GAH28791.1"/>
    <property type="molecule type" value="Genomic_DNA"/>
</dbReference>
<organism evidence="1">
    <name type="scientific">marine sediment metagenome</name>
    <dbReference type="NCBI Taxonomy" id="412755"/>
    <lineage>
        <taxon>unclassified sequences</taxon>
        <taxon>metagenomes</taxon>
        <taxon>ecological metagenomes</taxon>
    </lineage>
</organism>
<comment type="caution">
    <text evidence="1">The sequence shown here is derived from an EMBL/GenBank/DDBJ whole genome shotgun (WGS) entry which is preliminary data.</text>
</comment>
<name>X1E693_9ZZZZ</name>
<feature type="non-terminal residue" evidence="1">
    <location>
        <position position="1"/>
    </location>
</feature>